<accession>A0A8K0NP35</accession>
<feature type="region of interest" description="Disordered" evidence="1">
    <location>
        <begin position="609"/>
        <end position="684"/>
    </location>
</feature>
<proteinExistence type="predicted"/>
<feature type="region of interest" description="Disordered" evidence="1">
    <location>
        <begin position="1"/>
        <end position="182"/>
    </location>
</feature>
<feature type="region of interest" description="Disordered" evidence="1">
    <location>
        <begin position="323"/>
        <end position="579"/>
    </location>
</feature>
<feature type="compositionally biased region" description="Basic and acidic residues" evidence="1">
    <location>
        <begin position="390"/>
        <end position="405"/>
    </location>
</feature>
<feature type="compositionally biased region" description="Basic and acidic residues" evidence="1">
    <location>
        <begin position="89"/>
        <end position="99"/>
    </location>
</feature>
<sequence>MNPHKIKRKPVTAQTSQSQLPQESGSGSYRSPQRTPQPKGPLGRNENVTNVESTPPFPIMRRGDVMPGSPSKAAQSPSGPRTRQSQPPLKDDAGGKDVGDPPSSSTSLPVTSSRPDGERQVARPPVSGPRAPIRNSATTGLTSVHIGTKPRVAGQDAIGQTTVRMKKSGSDPDTDMNRFGERIPAIPGKGYGMMKVHEAEDVPGVGVGYGRKMKMLSNANYDDEDKQTEFTSSSANSNLGESRDYGHGQQHYKPKFAVPTISVEEQAAKYDADYRARLRRAERGRPRGDEGGEGAKRGAATASDDEAYWQESMLNDDPRIEGIYTFDYSPNPVGQKKKSRPKTHEEELSRITEYEDPSRPGIVMKSRKYLPPPVDERSYGVPAGRRVRAFARERERMEGGHHEGNGHAIGNGKEKTPNPATRRKEVSTYSAFSASSEEKAVQALPVERRRRPLLEERESVTPKASQAPLAAERPGPAAARSNSNMRQGRVERQPQYQASEEEYEEDEARFRQKVRKLRSEPAFYRETESRVRHETPSYAHDDPFIRSSGPVTPHDLDDPTVPPMPDGEEYDEQTERERQEAWRQYYAAMQMYATSPMVSPGAAMGYPGGVQDIHPESIPSQAKLEEEATARARRAERKHRRREREAKSEVPVPPPKQARREKSSSALALNGMGSPADPVLPTPQYGGHYPEGYFAYDPYSGSANPAARPLQAYGPGHVPSGYNSAADPFAMHAVSAALNGTAGYGMAPPAMRNKRSWYGGRYS</sequence>
<feature type="compositionally biased region" description="Basic residues" evidence="1">
    <location>
        <begin position="631"/>
        <end position="642"/>
    </location>
</feature>
<feature type="region of interest" description="Disordered" evidence="1">
    <location>
        <begin position="744"/>
        <end position="763"/>
    </location>
</feature>
<evidence type="ECO:0000256" key="1">
    <source>
        <dbReference type="SAM" id="MobiDB-lite"/>
    </source>
</evidence>
<feature type="compositionally biased region" description="Low complexity" evidence="1">
    <location>
        <begin position="101"/>
        <end position="114"/>
    </location>
</feature>
<organism evidence="2 3">
    <name type="scientific">Filobasidium floriforme</name>
    <dbReference type="NCBI Taxonomy" id="5210"/>
    <lineage>
        <taxon>Eukaryota</taxon>
        <taxon>Fungi</taxon>
        <taxon>Dikarya</taxon>
        <taxon>Basidiomycota</taxon>
        <taxon>Agaricomycotina</taxon>
        <taxon>Tremellomycetes</taxon>
        <taxon>Filobasidiales</taxon>
        <taxon>Filobasidiaceae</taxon>
        <taxon>Filobasidium</taxon>
    </lineage>
</organism>
<gene>
    <name evidence="2" type="ORF">FFLO_02462</name>
</gene>
<dbReference type="EMBL" id="JABELV010000039">
    <property type="protein sequence ID" value="KAG7562083.1"/>
    <property type="molecule type" value="Genomic_DNA"/>
</dbReference>
<evidence type="ECO:0000313" key="2">
    <source>
        <dbReference type="EMBL" id="KAG7562083.1"/>
    </source>
</evidence>
<evidence type="ECO:0000313" key="3">
    <source>
        <dbReference type="Proteomes" id="UP000812966"/>
    </source>
</evidence>
<feature type="compositionally biased region" description="Basic and acidic residues" evidence="1">
    <location>
        <begin position="279"/>
        <end position="296"/>
    </location>
</feature>
<feature type="compositionally biased region" description="Polar residues" evidence="1">
    <location>
        <begin position="12"/>
        <end position="36"/>
    </location>
</feature>
<protein>
    <submittedName>
        <fullName evidence="2">Uncharacterized protein</fullName>
    </submittedName>
</protein>
<feature type="compositionally biased region" description="Basic residues" evidence="1">
    <location>
        <begin position="1"/>
        <end position="10"/>
    </location>
</feature>
<feature type="region of interest" description="Disordered" evidence="1">
    <location>
        <begin position="279"/>
        <end position="311"/>
    </location>
</feature>
<feature type="compositionally biased region" description="Basic and acidic residues" evidence="1">
    <location>
        <begin position="517"/>
        <end position="544"/>
    </location>
</feature>
<comment type="caution">
    <text evidence="2">The sequence shown here is derived from an EMBL/GenBank/DDBJ whole genome shotgun (WGS) entry which is preliminary data.</text>
</comment>
<feature type="region of interest" description="Disordered" evidence="1">
    <location>
        <begin position="220"/>
        <end position="251"/>
    </location>
</feature>
<feature type="compositionally biased region" description="Basic and acidic residues" evidence="1">
    <location>
        <begin position="342"/>
        <end position="358"/>
    </location>
</feature>
<name>A0A8K0NP35_9TREE</name>
<dbReference type="Proteomes" id="UP000812966">
    <property type="component" value="Unassembled WGS sequence"/>
</dbReference>
<feature type="compositionally biased region" description="Polar residues" evidence="1">
    <location>
        <begin position="72"/>
        <end position="87"/>
    </location>
</feature>
<reference evidence="2" key="1">
    <citation type="submission" date="2020-04" db="EMBL/GenBank/DDBJ databases">
        <title>Analysis of mating type loci in Filobasidium floriforme.</title>
        <authorList>
            <person name="Nowrousian M."/>
        </authorList>
    </citation>
    <scope>NUCLEOTIDE SEQUENCE</scope>
    <source>
        <strain evidence="2">CBS 6242</strain>
    </source>
</reference>
<feature type="compositionally biased region" description="Polar residues" evidence="1">
    <location>
        <begin position="229"/>
        <end position="240"/>
    </location>
</feature>
<dbReference type="AlphaFoldDB" id="A0A8K0NP35"/>
<keyword evidence="3" id="KW-1185">Reference proteome</keyword>
<feature type="compositionally biased region" description="Basic and acidic residues" evidence="1">
    <location>
        <begin position="412"/>
        <end position="426"/>
    </location>
</feature>